<dbReference type="AlphaFoldDB" id="A0A1F5SVZ2"/>
<keyword evidence="2" id="KW-1133">Transmembrane helix</keyword>
<evidence type="ECO:0000256" key="1">
    <source>
        <dbReference type="SAM" id="MobiDB-lite"/>
    </source>
</evidence>
<feature type="compositionally biased region" description="Basic and acidic residues" evidence="1">
    <location>
        <begin position="73"/>
        <end position="92"/>
    </location>
</feature>
<protein>
    <submittedName>
        <fullName evidence="3">Uncharacterized protein</fullName>
    </submittedName>
</protein>
<feature type="compositionally biased region" description="Basic and acidic residues" evidence="1">
    <location>
        <begin position="103"/>
        <end position="113"/>
    </location>
</feature>
<sequence>MKIDAKKELLIRTIISFSLLLIAYIVYFSDKSNYLWLVLIFDLLGFVNLIWGYLRSSQEKIFNKEKHSWVKKENKAENKKIKKQKEEPKEKIEEVEEFDDEEEQHKKSNKEIEADVEDFEEIWKELDEK</sequence>
<reference evidence="3 4" key="1">
    <citation type="journal article" date="2016" name="Nat. Commun.">
        <title>Thousands of microbial genomes shed light on interconnected biogeochemical processes in an aquifer system.</title>
        <authorList>
            <person name="Anantharaman K."/>
            <person name="Brown C.T."/>
            <person name="Hug L.A."/>
            <person name="Sharon I."/>
            <person name="Castelle C.J."/>
            <person name="Probst A.J."/>
            <person name="Thomas B.C."/>
            <person name="Singh A."/>
            <person name="Wilkins M.J."/>
            <person name="Karaoz U."/>
            <person name="Brodie E.L."/>
            <person name="Williams K.H."/>
            <person name="Hubbard S.S."/>
            <person name="Banfield J.F."/>
        </authorList>
    </citation>
    <scope>NUCLEOTIDE SEQUENCE [LARGE SCALE GENOMIC DNA]</scope>
</reference>
<evidence type="ECO:0000313" key="3">
    <source>
        <dbReference type="EMBL" id="OGF30905.1"/>
    </source>
</evidence>
<feature type="transmembrane region" description="Helical" evidence="2">
    <location>
        <begin position="34"/>
        <end position="54"/>
    </location>
</feature>
<feature type="transmembrane region" description="Helical" evidence="2">
    <location>
        <begin position="9"/>
        <end position="28"/>
    </location>
</feature>
<dbReference type="STRING" id="1798002.A2478_00445"/>
<keyword evidence="2" id="KW-0472">Membrane</keyword>
<evidence type="ECO:0000256" key="2">
    <source>
        <dbReference type="SAM" id="Phobius"/>
    </source>
</evidence>
<dbReference type="EMBL" id="MFGJ01000008">
    <property type="protein sequence ID" value="OGF30905.1"/>
    <property type="molecule type" value="Genomic_DNA"/>
</dbReference>
<evidence type="ECO:0000313" key="4">
    <source>
        <dbReference type="Proteomes" id="UP000179001"/>
    </source>
</evidence>
<organism evidence="3 4">
    <name type="scientific">Candidatus Falkowbacteria bacterium RIFOXYC2_FULL_36_12</name>
    <dbReference type="NCBI Taxonomy" id="1798002"/>
    <lineage>
        <taxon>Bacteria</taxon>
        <taxon>Candidatus Falkowiibacteriota</taxon>
    </lineage>
</organism>
<keyword evidence="2" id="KW-0812">Transmembrane</keyword>
<feature type="region of interest" description="Disordered" evidence="1">
    <location>
        <begin position="73"/>
        <end position="113"/>
    </location>
</feature>
<proteinExistence type="predicted"/>
<accession>A0A1F5SVZ2</accession>
<comment type="caution">
    <text evidence="3">The sequence shown here is derived from an EMBL/GenBank/DDBJ whole genome shotgun (WGS) entry which is preliminary data.</text>
</comment>
<name>A0A1F5SVZ2_9BACT</name>
<dbReference type="Proteomes" id="UP000179001">
    <property type="component" value="Unassembled WGS sequence"/>
</dbReference>
<feature type="compositionally biased region" description="Acidic residues" evidence="1">
    <location>
        <begin position="93"/>
        <end position="102"/>
    </location>
</feature>
<gene>
    <name evidence="3" type="ORF">A2478_00445</name>
</gene>